<feature type="signal peptide" evidence="1">
    <location>
        <begin position="1"/>
        <end position="25"/>
    </location>
</feature>
<evidence type="ECO:0000313" key="2">
    <source>
        <dbReference type="EMBL" id="KAJ1138672.1"/>
    </source>
</evidence>
<feature type="chain" id="PRO_5043496465" evidence="1">
    <location>
        <begin position="26"/>
        <end position="130"/>
    </location>
</feature>
<keyword evidence="3" id="KW-1185">Reference proteome</keyword>
<accession>A0AAV7QDR4</accession>
<comment type="caution">
    <text evidence="2">The sequence shown here is derived from an EMBL/GenBank/DDBJ whole genome shotgun (WGS) entry which is preliminary data.</text>
</comment>
<dbReference type="Proteomes" id="UP001066276">
    <property type="component" value="Chromosome 6"/>
</dbReference>
<evidence type="ECO:0000256" key="1">
    <source>
        <dbReference type="SAM" id="SignalP"/>
    </source>
</evidence>
<gene>
    <name evidence="2" type="ORF">NDU88_005053</name>
</gene>
<name>A0AAV7QDR4_PLEWA</name>
<reference evidence="2" key="1">
    <citation type="journal article" date="2022" name="bioRxiv">
        <title>Sequencing and chromosome-scale assembly of the giantPleurodeles waltlgenome.</title>
        <authorList>
            <person name="Brown T."/>
            <person name="Elewa A."/>
            <person name="Iarovenko S."/>
            <person name="Subramanian E."/>
            <person name="Araus A.J."/>
            <person name="Petzold A."/>
            <person name="Susuki M."/>
            <person name="Suzuki K.-i.T."/>
            <person name="Hayashi T."/>
            <person name="Toyoda A."/>
            <person name="Oliveira C."/>
            <person name="Osipova E."/>
            <person name="Leigh N.D."/>
            <person name="Simon A."/>
            <person name="Yun M.H."/>
        </authorList>
    </citation>
    <scope>NUCLEOTIDE SEQUENCE</scope>
    <source>
        <strain evidence="2">20211129_DDA</strain>
        <tissue evidence="2">Liver</tissue>
    </source>
</reference>
<evidence type="ECO:0000313" key="3">
    <source>
        <dbReference type="Proteomes" id="UP001066276"/>
    </source>
</evidence>
<protein>
    <submittedName>
        <fullName evidence="2">Uncharacterized protein</fullName>
    </submittedName>
</protein>
<proteinExistence type="predicted"/>
<organism evidence="2 3">
    <name type="scientific">Pleurodeles waltl</name>
    <name type="common">Iberian ribbed newt</name>
    <dbReference type="NCBI Taxonomy" id="8319"/>
    <lineage>
        <taxon>Eukaryota</taxon>
        <taxon>Metazoa</taxon>
        <taxon>Chordata</taxon>
        <taxon>Craniata</taxon>
        <taxon>Vertebrata</taxon>
        <taxon>Euteleostomi</taxon>
        <taxon>Amphibia</taxon>
        <taxon>Batrachia</taxon>
        <taxon>Caudata</taxon>
        <taxon>Salamandroidea</taxon>
        <taxon>Salamandridae</taxon>
        <taxon>Pleurodelinae</taxon>
        <taxon>Pleurodeles</taxon>
    </lineage>
</organism>
<dbReference type="AlphaFoldDB" id="A0AAV7QDR4"/>
<keyword evidence="1" id="KW-0732">Signal</keyword>
<sequence>MLRSADCRSFTRRCIVPALLSLSLAADSEPSITMGKPDKKQPKLQFELQNAHEDGVVAHNACPDSTGPEMGREVCQILTIMQLSLTKINGKIDVLSYRMDRMSEHIDEHAEHLDMVGRCVAWKRSRSLPL</sequence>
<dbReference type="EMBL" id="JANPWB010000010">
    <property type="protein sequence ID" value="KAJ1138672.1"/>
    <property type="molecule type" value="Genomic_DNA"/>
</dbReference>